<comment type="caution">
    <text evidence="1">The sequence shown here is derived from an EMBL/GenBank/DDBJ whole genome shotgun (WGS) entry which is preliminary data.</text>
</comment>
<dbReference type="EMBL" id="CM047580">
    <property type="protein sequence ID" value="KAI9921971.1"/>
    <property type="molecule type" value="Genomic_DNA"/>
</dbReference>
<protein>
    <submittedName>
        <fullName evidence="1">Uncharacterized protein</fullName>
    </submittedName>
</protein>
<dbReference type="Proteomes" id="UP001163321">
    <property type="component" value="Chromosome 1"/>
</dbReference>
<keyword evidence="2" id="KW-1185">Reference proteome</keyword>
<gene>
    <name evidence="1" type="ORF">PsorP6_001625</name>
</gene>
<sequence>MNALRHIFPISTHLLSVWHIKKNVLGNCKNYFATAQDWNNCDANGISDAPSCFECCDLNSGPFINHSTLPMTCHLFSTKTSVIVLVQRRLFSTSTSTTTTGFDLPNDPSMLTCSLQPTFSR</sequence>
<proteinExistence type="predicted"/>
<evidence type="ECO:0000313" key="1">
    <source>
        <dbReference type="EMBL" id="KAI9921971.1"/>
    </source>
</evidence>
<organism evidence="1 2">
    <name type="scientific">Peronosclerospora sorghi</name>
    <dbReference type="NCBI Taxonomy" id="230839"/>
    <lineage>
        <taxon>Eukaryota</taxon>
        <taxon>Sar</taxon>
        <taxon>Stramenopiles</taxon>
        <taxon>Oomycota</taxon>
        <taxon>Peronosporomycetes</taxon>
        <taxon>Peronosporales</taxon>
        <taxon>Peronosporaceae</taxon>
        <taxon>Peronosclerospora</taxon>
    </lineage>
</organism>
<evidence type="ECO:0000313" key="2">
    <source>
        <dbReference type="Proteomes" id="UP001163321"/>
    </source>
</evidence>
<reference evidence="1 2" key="1">
    <citation type="journal article" date="2022" name="bioRxiv">
        <title>The genome of the oomycete Peronosclerospora sorghi, a cosmopolitan pathogen of maize and sorghum, is inflated with dispersed pseudogenes.</title>
        <authorList>
            <person name="Fletcher K."/>
            <person name="Martin F."/>
            <person name="Isakeit T."/>
            <person name="Cavanaugh K."/>
            <person name="Magill C."/>
            <person name="Michelmore R."/>
        </authorList>
    </citation>
    <scope>NUCLEOTIDE SEQUENCE [LARGE SCALE GENOMIC DNA]</scope>
    <source>
        <strain evidence="1">P6</strain>
    </source>
</reference>
<name>A0ACC0WUQ2_9STRA</name>
<accession>A0ACC0WUQ2</accession>